<name>A0A1V1NS32_9BACT</name>
<reference evidence="2" key="1">
    <citation type="submission" date="2012-11" db="EMBL/GenBank/DDBJ databases">
        <authorList>
            <person name="Lucero-Rivera Y.E."/>
            <person name="Tovar-Ramirez D."/>
        </authorList>
    </citation>
    <scope>NUCLEOTIDE SEQUENCE [LARGE SCALE GENOMIC DNA]</scope>
    <source>
        <strain evidence="2">Araruama</strain>
    </source>
</reference>
<dbReference type="SUPFAM" id="SSF102114">
    <property type="entry name" value="Radical SAM enzymes"/>
    <property type="match status" value="1"/>
</dbReference>
<evidence type="ECO:0000313" key="2">
    <source>
        <dbReference type="Proteomes" id="UP000189670"/>
    </source>
</evidence>
<dbReference type="EMBL" id="ATBP01002863">
    <property type="protein sequence ID" value="ETR65402.1"/>
    <property type="molecule type" value="Genomic_DNA"/>
</dbReference>
<dbReference type="InterPro" id="IPR058240">
    <property type="entry name" value="rSAM_sf"/>
</dbReference>
<dbReference type="AlphaFoldDB" id="A0A1V1NS32"/>
<dbReference type="Gene3D" id="3.20.20.70">
    <property type="entry name" value="Aldolase class I"/>
    <property type="match status" value="1"/>
</dbReference>
<evidence type="ECO:0000313" key="1">
    <source>
        <dbReference type="EMBL" id="ETR65402.1"/>
    </source>
</evidence>
<protein>
    <submittedName>
        <fullName evidence="1">Uncharacterized protein</fullName>
    </submittedName>
</protein>
<gene>
    <name evidence="1" type="ORF">OMM_14319</name>
</gene>
<comment type="caution">
    <text evidence="1">The sequence shown here is derived from an EMBL/GenBank/DDBJ whole genome shotgun (WGS) entry which is preliminary data.</text>
</comment>
<dbReference type="InterPro" id="IPR013785">
    <property type="entry name" value="Aldolase_TIM"/>
</dbReference>
<proteinExistence type="predicted"/>
<organism evidence="1 2">
    <name type="scientific">Candidatus Magnetoglobus multicellularis str. Araruama</name>
    <dbReference type="NCBI Taxonomy" id="890399"/>
    <lineage>
        <taxon>Bacteria</taxon>
        <taxon>Pseudomonadati</taxon>
        <taxon>Thermodesulfobacteriota</taxon>
        <taxon>Desulfobacteria</taxon>
        <taxon>Desulfobacterales</taxon>
        <taxon>Desulfobacteraceae</taxon>
        <taxon>Candidatus Magnetoglobus</taxon>
    </lineage>
</organism>
<sequence>MCGRRKIDAEYPEIALKYGHMDFDLVKKISSELPDDIVVQFHNNGEPLLYPRFGEAVSLFSRQIRCMNTNGILLIKKAE</sequence>
<dbReference type="Proteomes" id="UP000189670">
    <property type="component" value="Unassembled WGS sequence"/>
</dbReference>
<accession>A0A1V1NS32</accession>